<dbReference type="InterPro" id="IPR020846">
    <property type="entry name" value="MFS_dom"/>
</dbReference>
<proteinExistence type="inferred from homology"/>
<feature type="transmembrane region" description="Helical" evidence="8">
    <location>
        <begin position="320"/>
        <end position="343"/>
    </location>
</feature>
<evidence type="ECO:0000313" key="11">
    <source>
        <dbReference type="Proteomes" id="UP000282957"/>
    </source>
</evidence>
<keyword evidence="3 8" id="KW-0813">Transport</keyword>
<feature type="domain" description="Major facilitator superfamily (MFS) profile" evidence="9">
    <location>
        <begin position="25"/>
        <end position="408"/>
    </location>
</feature>
<accession>A0A437MP18</accession>
<sequence>MPSAITSDALAGATSRRRGNSDLRFMLVLAALMAFASISTDIYLPALPTLAVELNATPGQIQLTLSGFLIGFSLGQLFWGPVGDRFGRRVPVMIGLALFCLGSIGCALSGSAAEMIAWRVVQALGACCGPVLARAMVRDLYARERSAQMLSTLMLVMSVAPLLGPIVGGQIVHFWSWQGIFWLLAVLGVAVLFGVGSLRETLPPERRLMERPAAVIVTYILLLRDRRVLGYAVAGGFLYAGVYTFLAGSPFAYIEFYGISERAYGLLFGINIMGMMLANWLNTRLVPRFGTDGVLRAGAVIAGMAGVVMIITSYTGFGGIWGLIVPVFFHIAMLGFIVANSLAGALAGFPQRAGAVSALVGALHYGSGMVTTALIGWCADGTPWPMGLIIGACGIGVLVSVLALVRGK</sequence>
<feature type="transmembrane region" description="Helical" evidence="8">
    <location>
        <begin position="116"/>
        <end position="137"/>
    </location>
</feature>
<dbReference type="SUPFAM" id="SSF103473">
    <property type="entry name" value="MFS general substrate transporter"/>
    <property type="match status" value="1"/>
</dbReference>
<evidence type="ECO:0000256" key="6">
    <source>
        <dbReference type="ARBA" id="ARBA00022989"/>
    </source>
</evidence>
<dbReference type="Gene3D" id="1.20.1720.10">
    <property type="entry name" value="Multidrug resistance protein D"/>
    <property type="match status" value="1"/>
</dbReference>
<dbReference type="PANTHER" id="PTHR23502:SF132">
    <property type="entry name" value="POLYAMINE TRANSPORTER 2-RELATED"/>
    <property type="match status" value="1"/>
</dbReference>
<dbReference type="NCBIfam" id="NF008314">
    <property type="entry name" value="PRK11102.1"/>
    <property type="match status" value="1"/>
</dbReference>
<evidence type="ECO:0000256" key="1">
    <source>
        <dbReference type="ARBA" id="ARBA00004651"/>
    </source>
</evidence>
<dbReference type="GO" id="GO:1990961">
    <property type="term" value="P:xenobiotic detoxification by transmembrane export across the plasma membrane"/>
    <property type="evidence" value="ECO:0007669"/>
    <property type="project" value="InterPro"/>
</dbReference>
<evidence type="ECO:0000259" key="9">
    <source>
        <dbReference type="PROSITE" id="PS50850"/>
    </source>
</evidence>
<dbReference type="NCBIfam" id="TIGR00710">
    <property type="entry name" value="efflux_Bcr_CflA"/>
    <property type="match status" value="1"/>
</dbReference>
<dbReference type="InterPro" id="IPR011701">
    <property type="entry name" value="MFS"/>
</dbReference>
<comment type="subcellular location">
    <subcellularLocation>
        <location evidence="8">Cell inner membrane</location>
        <topology evidence="8">Multi-pass membrane protein</topology>
    </subcellularLocation>
    <subcellularLocation>
        <location evidence="1">Cell membrane</location>
        <topology evidence="1">Multi-pass membrane protein</topology>
    </subcellularLocation>
</comment>
<keyword evidence="8" id="KW-0997">Cell inner membrane</keyword>
<evidence type="ECO:0000256" key="5">
    <source>
        <dbReference type="ARBA" id="ARBA00022692"/>
    </source>
</evidence>
<dbReference type="InterPro" id="IPR036259">
    <property type="entry name" value="MFS_trans_sf"/>
</dbReference>
<feature type="transmembrane region" description="Helical" evidence="8">
    <location>
        <begin position="90"/>
        <end position="110"/>
    </location>
</feature>
<evidence type="ECO:0000256" key="7">
    <source>
        <dbReference type="ARBA" id="ARBA00023136"/>
    </source>
</evidence>
<feature type="transmembrane region" description="Helical" evidence="8">
    <location>
        <begin position="355"/>
        <end position="377"/>
    </location>
</feature>
<feature type="transmembrane region" description="Helical" evidence="8">
    <location>
        <begin position="228"/>
        <end position="251"/>
    </location>
</feature>
<feature type="transmembrane region" description="Helical" evidence="8">
    <location>
        <begin position="25"/>
        <end position="47"/>
    </location>
</feature>
<feature type="transmembrane region" description="Helical" evidence="8">
    <location>
        <begin position="179"/>
        <end position="198"/>
    </location>
</feature>
<keyword evidence="5 8" id="KW-0812">Transmembrane</keyword>
<dbReference type="PANTHER" id="PTHR23502">
    <property type="entry name" value="MAJOR FACILITATOR SUPERFAMILY"/>
    <property type="match status" value="1"/>
</dbReference>
<dbReference type="InterPro" id="IPR004812">
    <property type="entry name" value="Efflux_drug-R_Bcr/CmlA"/>
</dbReference>
<dbReference type="AlphaFoldDB" id="A0A437MP18"/>
<dbReference type="FunFam" id="1.20.1720.10:FF:000005">
    <property type="entry name" value="Bcr/CflA family efflux transporter"/>
    <property type="match status" value="1"/>
</dbReference>
<keyword evidence="6 8" id="KW-1133">Transmembrane helix</keyword>
<reference evidence="10 11" key="1">
    <citation type="submission" date="2019-01" db="EMBL/GenBank/DDBJ databases">
        <authorList>
            <person name="Chen W.-M."/>
        </authorList>
    </citation>
    <scope>NUCLEOTIDE SEQUENCE [LARGE SCALE GENOMIC DNA]</scope>
    <source>
        <strain evidence="10 11">CCP-6</strain>
    </source>
</reference>
<dbReference type="RefSeq" id="WP_127786290.1">
    <property type="nucleotide sequence ID" value="NZ_SACL01000001.1"/>
</dbReference>
<evidence type="ECO:0000256" key="8">
    <source>
        <dbReference type="RuleBase" id="RU365088"/>
    </source>
</evidence>
<keyword evidence="7 8" id="KW-0472">Membrane</keyword>
<dbReference type="Pfam" id="PF07690">
    <property type="entry name" value="MFS_1"/>
    <property type="match status" value="1"/>
</dbReference>
<dbReference type="GO" id="GO:0015385">
    <property type="term" value="F:sodium:proton antiporter activity"/>
    <property type="evidence" value="ECO:0007669"/>
    <property type="project" value="TreeGrafter"/>
</dbReference>
<feature type="transmembrane region" description="Helical" evidence="8">
    <location>
        <begin position="149"/>
        <end position="167"/>
    </location>
</feature>
<protein>
    <recommendedName>
        <fullName evidence="8">Bcr/CflA family efflux transporter</fullName>
    </recommendedName>
</protein>
<dbReference type="EMBL" id="SACL01000001">
    <property type="protein sequence ID" value="RVT99395.1"/>
    <property type="molecule type" value="Genomic_DNA"/>
</dbReference>
<feature type="transmembrane region" description="Helical" evidence="8">
    <location>
        <begin position="263"/>
        <end position="281"/>
    </location>
</feature>
<evidence type="ECO:0000256" key="2">
    <source>
        <dbReference type="ARBA" id="ARBA00006236"/>
    </source>
</evidence>
<comment type="caution">
    <text evidence="10">The sequence shown here is derived from an EMBL/GenBank/DDBJ whole genome shotgun (WGS) entry which is preliminary data.</text>
</comment>
<dbReference type="GO" id="GO:0005886">
    <property type="term" value="C:plasma membrane"/>
    <property type="evidence" value="ECO:0007669"/>
    <property type="project" value="UniProtKB-SubCell"/>
</dbReference>
<gene>
    <name evidence="10" type="ORF">EOD42_04715</name>
</gene>
<evidence type="ECO:0000313" key="10">
    <source>
        <dbReference type="EMBL" id="RVT99395.1"/>
    </source>
</evidence>
<name>A0A437MP18_9PROT</name>
<keyword evidence="11" id="KW-1185">Reference proteome</keyword>
<feature type="transmembrane region" description="Helical" evidence="8">
    <location>
        <begin position="59"/>
        <end position="78"/>
    </location>
</feature>
<keyword evidence="4" id="KW-1003">Cell membrane</keyword>
<dbReference type="GO" id="GO:0042910">
    <property type="term" value="F:xenobiotic transmembrane transporter activity"/>
    <property type="evidence" value="ECO:0007669"/>
    <property type="project" value="InterPro"/>
</dbReference>
<dbReference type="CDD" id="cd17320">
    <property type="entry name" value="MFS_MdfA_MDR_like"/>
    <property type="match status" value="1"/>
</dbReference>
<organism evidence="10 11">
    <name type="scientific">Rhodovarius crocodyli</name>
    <dbReference type="NCBI Taxonomy" id="1979269"/>
    <lineage>
        <taxon>Bacteria</taxon>
        <taxon>Pseudomonadati</taxon>
        <taxon>Pseudomonadota</taxon>
        <taxon>Alphaproteobacteria</taxon>
        <taxon>Acetobacterales</taxon>
        <taxon>Roseomonadaceae</taxon>
        <taxon>Rhodovarius</taxon>
    </lineage>
</organism>
<dbReference type="Proteomes" id="UP000282957">
    <property type="component" value="Unassembled WGS sequence"/>
</dbReference>
<evidence type="ECO:0000256" key="4">
    <source>
        <dbReference type="ARBA" id="ARBA00022475"/>
    </source>
</evidence>
<feature type="transmembrane region" description="Helical" evidence="8">
    <location>
        <begin position="383"/>
        <end position="405"/>
    </location>
</feature>
<dbReference type="OrthoDB" id="9800416at2"/>
<evidence type="ECO:0000256" key="3">
    <source>
        <dbReference type="ARBA" id="ARBA00022448"/>
    </source>
</evidence>
<comment type="similarity">
    <text evidence="2 8">Belongs to the major facilitator superfamily. Bcr/CmlA family.</text>
</comment>
<feature type="transmembrane region" description="Helical" evidence="8">
    <location>
        <begin position="293"/>
        <end position="314"/>
    </location>
</feature>
<dbReference type="PROSITE" id="PS50850">
    <property type="entry name" value="MFS"/>
    <property type="match status" value="1"/>
</dbReference>